<accession>A0A1N6YHL4</accession>
<evidence type="ECO:0000313" key="3">
    <source>
        <dbReference type="EMBL" id="SIR14112.1"/>
    </source>
</evidence>
<feature type="region of interest" description="Disordered" evidence="1">
    <location>
        <begin position="253"/>
        <end position="275"/>
    </location>
</feature>
<keyword evidence="4" id="KW-1185">Reference proteome</keyword>
<name>A0A1N6YHL4_9BACT</name>
<protein>
    <recommendedName>
        <fullName evidence="2">Big-1 domain-containing protein</fullName>
    </recommendedName>
</protein>
<dbReference type="STRING" id="1077936.SAMN05421545_2493"/>
<reference evidence="4" key="1">
    <citation type="submission" date="2017-01" db="EMBL/GenBank/DDBJ databases">
        <authorList>
            <person name="Varghese N."/>
            <person name="Submissions S."/>
        </authorList>
    </citation>
    <scope>NUCLEOTIDE SEQUENCE [LARGE SCALE GENOMIC DNA]</scope>
    <source>
        <strain evidence="4">DM9</strain>
    </source>
</reference>
<dbReference type="Gene3D" id="2.60.40.1120">
    <property type="entry name" value="Carboxypeptidase-like, regulatory domain"/>
    <property type="match status" value="1"/>
</dbReference>
<dbReference type="EMBL" id="FTNM01000003">
    <property type="protein sequence ID" value="SIR14112.1"/>
    <property type="molecule type" value="Genomic_DNA"/>
</dbReference>
<dbReference type="InterPro" id="IPR003344">
    <property type="entry name" value="Big_1_dom"/>
</dbReference>
<dbReference type="Proteomes" id="UP000185924">
    <property type="component" value="Unassembled WGS sequence"/>
</dbReference>
<sequence>MKLLNSIRFTFILILCATLTSCDDDDPIVCNAIAVHDGNDQLGMPGQAMTSPLQVKVTDPSGNPVSNAQVSWEVVEGGGTLSTNTTSTNAQGIAEVNWVYGQENGKVRATVNNHGDCTANSVDFAASAPQLSLSQTGSSVVPKRLRSNGSCYEYDYIIKYSSNIDLSQYYIDVKGEFQYASETETTSYFKQGILDAANNTISYMDCFTFEDEAYVDDWFTVALYKKSDVQDGKIVTGAVPVIISNKMGPIRTAKPDGAPRFDTGNSGPRVAQRGN</sequence>
<proteinExistence type="predicted"/>
<dbReference type="Pfam" id="PF02369">
    <property type="entry name" value="Big_1"/>
    <property type="match status" value="1"/>
</dbReference>
<evidence type="ECO:0000256" key="1">
    <source>
        <dbReference type="SAM" id="MobiDB-lite"/>
    </source>
</evidence>
<evidence type="ECO:0000259" key="2">
    <source>
        <dbReference type="Pfam" id="PF02369"/>
    </source>
</evidence>
<dbReference type="SUPFAM" id="SSF49373">
    <property type="entry name" value="Invasin/intimin cell-adhesion fragments"/>
    <property type="match status" value="1"/>
</dbReference>
<gene>
    <name evidence="3" type="ORF">SAMN05421545_2493</name>
</gene>
<feature type="domain" description="Big-1" evidence="2">
    <location>
        <begin position="50"/>
        <end position="122"/>
    </location>
</feature>
<organism evidence="3 4">
    <name type="scientific">Pontibacter lucknowensis</name>
    <dbReference type="NCBI Taxonomy" id="1077936"/>
    <lineage>
        <taxon>Bacteria</taxon>
        <taxon>Pseudomonadati</taxon>
        <taxon>Bacteroidota</taxon>
        <taxon>Cytophagia</taxon>
        <taxon>Cytophagales</taxon>
        <taxon>Hymenobacteraceae</taxon>
        <taxon>Pontibacter</taxon>
    </lineage>
</organism>
<dbReference type="PROSITE" id="PS51257">
    <property type="entry name" value="PROKAR_LIPOPROTEIN"/>
    <property type="match status" value="1"/>
</dbReference>
<evidence type="ECO:0000313" key="4">
    <source>
        <dbReference type="Proteomes" id="UP000185924"/>
    </source>
</evidence>
<dbReference type="AlphaFoldDB" id="A0A1N6YHL4"/>
<dbReference type="InterPro" id="IPR008964">
    <property type="entry name" value="Invasin/intimin_cell_adhesion"/>
</dbReference>